<reference evidence="2" key="1">
    <citation type="submission" date="2016-11" db="EMBL/GenBank/DDBJ databases">
        <authorList>
            <person name="Varghese N."/>
            <person name="Submissions S."/>
        </authorList>
    </citation>
    <scope>NUCLEOTIDE SEQUENCE [LARGE SCALE GENOMIC DNA]</scope>
    <source>
        <strain evidence="2">DSM 16990</strain>
    </source>
</reference>
<keyword evidence="2" id="KW-1185">Reference proteome</keyword>
<sequence>MKKHYFLFWMLPAVFFACKKDPKLPDPVEPPVVVVPKDTTKTDKGIKTKKIDSIRKALALRSSRSIFNISSDSVWKDSTGITFRVEMKDPESSVTLSPSADYNQVFPGSLIKGKSVDDFSFKPLTVYAAPFLSIIPTDNTFDLVDKMSISKKSFDDYIRKQLTRGGSKQIESAFFSSGDPFENYAEISIYSRYSWDISNFLNLKPGENRKIKKKNGLYSTLDMSLFSITAYALPDGNFFAPGTNPTAVPDDPLVVRDVTYGRMATIAIESDASFKEIHAAFAAARTKNMSAEHRSLLQNAIVTPFVRGFNVDRMNQLKNFKGAELVEKYLELIESGGTVSVNDYGAPIKVLLSKADVREDPFYRHQFKYRLDYPVN</sequence>
<evidence type="ECO:0000313" key="1">
    <source>
        <dbReference type="EMBL" id="SHE61837.1"/>
    </source>
</evidence>
<gene>
    <name evidence="1" type="ORF">SAMN04488522_101721</name>
</gene>
<name>A0A1M4UYW8_9SPHI</name>
<dbReference type="GO" id="GO:0015485">
    <property type="term" value="F:cholesterol binding"/>
    <property type="evidence" value="ECO:0007669"/>
    <property type="project" value="InterPro"/>
</dbReference>
<dbReference type="RefSeq" id="WP_073227486.1">
    <property type="nucleotide sequence ID" value="NZ_FQUQ01000001.1"/>
</dbReference>
<dbReference type="SUPFAM" id="SSF56978">
    <property type="entry name" value="Perfringolysin"/>
    <property type="match status" value="1"/>
</dbReference>
<dbReference type="AlphaFoldDB" id="A0A1M4UYW8"/>
<proteinExistence type="predicted"/>
<organism evidence="1 2">
    <name type="scientific">Pedobacter caeni</name>
    <dbReference type="NCBI Taxonomy" id="288992"/>
    <lineage>
        <taxon>Bacteria</taxon>
        <taxon>Pseudomonadati</taxon>
        <taxon>Bacteroidota</taxon>
        <taxon>Sphingobacteriia</taxon>
        <taxon>Sphingobacteriales</taxon>
        <taxon>Sphingobacteriaceae</taxon>
        <taxon>Pedobacter</taxon>
    </lineage>
</organism>
<dbReference type="Gene3D" id="3.40.30.40">
    <property type="entry name" value="Perfringolysin"/>
    <property type="match status" value="1"/>
</dbReference>
<dbReference type="STRING" id="288992.SAMN04488522_101721"/>
<dbReference type="EMBL" id="FQUQ01000001">
    <property type="protein sequence ID" value="SHE61837.1"/>
    <property type="molecule type" value="Genomic_DNA"/>
</dbReference>
<dbReference type="OrthoDB" id="740297at2"/>
<dbReference type="Proteomes" id="UP000184287">
    <property type="component" value="Unassembled WGS sequence"/>
</dbReference>
<protein>
    <submittedName>
        <fullName evidence="1">Thiol-activated cytolysin</fullName>
    </submittedName>
</protein>
<accession>A0A1M4UYW8</accession>
<evidence type="ECO:0000313" key="2">
    <source>
        <dbReference type="Proteomes" id="UP000184287"/>
    </source>
</evidence>
<dbReference type="PROSITE" id="PS51257">
    <property type="entry name" value="PROKAR_LIPOPROTEIN"/>
    <property type="match status" value="1"/>
</dbReference>
<dbReference type="InterPro" id="IPR036359">
    <property type="entry name" value="Thiol_cytolysin_sf"/>
</dbReference>